<protein>
    <submittedName>
        <fullName evidence="2">Uncharacterized protein</fullName>
    </submittedName>
</protein>
<evidence type="ECO:0000313" key="3">
    <source>
        <dbReference type="Proteomes" id="UP000232688"/>
    </source>
</evidence>
<dbReference type="VEuPathDB" id="FungiDB:FUN_020799"/>
<evidence type="ECO:0000256" key="1">
    <source>
        <dbReference type="SAM" id="MobiDB-lite"/>
    </source>
</evidence>
<reference evidence="2 3" key="2">
    <citation type="submission" date="2017-10" db="EMBL/GenBank/DDBJ databases">
        <title>Genome analyses suggest a sexual origin of heterokaryosis in a supposedly ancient asexual fungus.</title>
        <authorList>
            <person name="Corradi N."/>
            <person name="Sedzielewska K."/>
            <person name="Noel J."/>
            <person name="Charron P."/>
            <person name="Farinelli L."/>
            <person name="Marton T."/>
            <person name="Kruger M."/>
            <person name="Pelin A."/>
            <person name="Brachmann A."/>
            <person name="Corradi N."/>
        </authorList>
    </citation>
    <scope>NUCLEOTIDE SEQUENCE [LARGE SCALE GENOMIC DNA]</scope>
    <source>
        <strain evidence="2 3">A1</strain>
    </source>
</reference>
<dbReference type="AlphaFoldDB" id="A0A2N0R4A6"/>
<comment type="caution">
    <text evidence="2">The sequence shown here is derived from an EMBL/GenBank/DDBJ whole genome shotgun (WGS) entry which is preliminary data.</text>
</comment>
<feature type="region of interest" description="Disordered" evidence="1">
    <location>
        <begin position="144"/>
        <end position="177"/>
    </location>
</feature>
<accession>A0A2N0R4A6</accession>
<organism evidence="2 3">
    <name type="scientific">Rhizophagus irregularis</name>
    <dbReference type="NCBI Taxonomy" id="588596"/>
    <lineage>
        <taxon>Eukaryota</taxon>
        <taxon>Fungi</taxon>
        <taxon>Fungi incertae sedis</taxon>
        <taxon>Mucoromycota</taxon>
        <taxon>Glomeromycotina</taxon>
        <taxon>Glomeromycetes</taxon>
        <taxon>Glomerales</taxon>
        <taxon>Glomeraceae</taxon>
        <taxon>Rhizophagus</taxon>
    </lineage>
</organism>
<gene>
    <name evidence="2" type="ORF">RhiirA1_541243</name>
</gene>
<reference evidence="2 3" key="1">
    <citation type="submission" date="2017-10" db="EMBL/GenBank/DDBJ databases">
        <title>Extensive intraspecific genome diversity in a model arbuscular mycorrhizal fungus.</title>
        <authorList>
            <person name="Chen E.C.H."/>
            <person name="Morin E."/>
            <person name="Baudet D."/>
            <person name="Noel J."/>
            <person name="Ndikumana S."/>
            <person name="Charron P."/>
            <person name="St-Onge C."/>
            <person name="Giorgi J."/>
            <person name="Grigoriev I.V."/>
            <person name="Roux C."/>
            <person name="Martin F.M."/>
            <person name="Corradi N."/>
        </authorList>
    </citation>
    <scope>NUCLEOTIDE SEQUENCE [LARGE SCALE GENOMIC DNA]</scope>
    <source>
        <strain evidence="2 3">A1</strain>
    </source>
</reference>
<dbReference type="Proteomes" id="UP000232688">
    <property type="component" value="Unassembled WGS sequence"/>
</dbReference>
<proteinExistence type="predicted"/>
<sequence length="177" mass="20029">MSRIERYEEAVNFVSNFNDIFYQTISHNLGSHIEDGFLKDLFNKNSSKTVDKAQLLIERFGKTANPANFTAQAQATNIQPTTFSLIFSIALHVSSKSWENFMAYFFLKFGNLGDDVSDDMDSTSEDDPAAVEFHRQLDELRKKLSNPVVDTPPILPDVEMTPVDQSVTPKNSQKKDK</sequence>
<dbReference type="EMBL" id="LLXH01001619">
    <property type="protein sequence ID" value="PKC58145.1"/>
    <property type="molecule type" value="Genomic_DNA"/>
</dbReference>
<name>A0A2N0R4A6_9GLOM</name>
<dbReference type="VEuPathDB" id="FungiDB:RhiirA1_541243"/>
<evidence type="ECO:0000313" key="2">
    <source>
        <dbReference type="EMBL" id="PKC58145.1"/>
    </source>
</evidence>